<dbReference type="EMBL" id="PKPP01000987">
    <property type="protein sequence ID" value="PWA86742.1"/>
    <property type="molecule type" value="Genomic_DNA"/>
</dbReference>
<dbReference type="STRING" id="35608.A0A2U1PLZ6"/>
<keyword evidence="3" id="KW-0012">Acyltransferase</keyword>
<dbReference type="PANTHER" id="PTHR31623:SF110">
    <property type="entry name" value="VINORINE SYNTHASE-LIKE"/>
    <property type="match status" value="1"/>
</dbReference>
<proteinExistence type="inferred from homology"/>
<dbReference type="InterPro" id="IPR023213">
    <property type="entry name" value="CAT-like_dom_sf"/>
</dbReference>
<dbReference type="Pfam" id="PF02458">
    <property type="entry name" value="Transferase"/>
    <property type="match status" value="1"/>
</dbReference>
<dbReference type="PANTHER" id="PTHR31623">
    <property type="entry name" value="F21J9.9"/>
    <property type="match status" value="1"/>
</dbReference>
<evidence type="ECO:0000313" key="5">
    <source>
        <dbReference type="Proteomes" id="UP000245207"/>
    </source>
</evidence>
<sequence>MGEIGSVGPIDNYSFTSWCNMGFYDIDFVWGKPSWITGLVGDGAPVFMNLVTLMDTKSDGGIEAWVNLDQGDMENLQGSQELLAYASVDPSPI</sequence>
<organism evidence="4 5">
    <name type="scientific">Artemisia annua</name>
    <name type="common">Sweet wormwood</name>
    <dbReference type="NCBI Taxonomy" id="35608"/>
    <lineage>
        <taxon>Eukaryota</taxon>
        <taxon>Viridiplantae</taxon>
        <taxon>Streptophyta</taxon>
        <taxon>Embryophyta</taxon>
        <taxon>Tracheophyta</taxon>
        <taxon>Spermatophyta</taxon>
        <taxon>Magnoliopsida</taxon>
        <taxon>eudicotyledons</taxon>
        <taxon>Gunneridae</taxon>
        <taxon>Pentapetalae</taxon>
        <taxon>asterids</taxon>
        <taxon>campanulids</taxon>
        <taxon>Asterales</taxon>
        <taxon>Asteraceae</taxon>
        <taxon>Asteroideae</taxon>
        <taxon>Anthemideae</taxon>
        <taxon>Artemisiinae</taxon>
        <taxon>Artemisia</taxon>
    </lineage>
</organism>
<evidence type="ECO:0000313" key="4">
    <source>
        <dbReference type="EMBL" id="PWA86742.1"/>
    </source>
</evidence>
<protein>
    <submittedName>
        <fullName evidence="4">Chloramphenicol acetyltransferase-like domain-containing protein</fullName>
    </submittedName>
</protein>
<dbReference type="Gene3D" id="3.30.559.10">
    <property type="entry name" value="Chloramphenicol acetyltransferase-like domain"/>
    <property type="match status" value="1"/>
</dbReference>
<dbReference type="AlphaFoldDB" id="A0A2U1PLZ6"/>
<evidence type="ECO:0000256" key="1">
    <source>
        <dbReference type="ARBA" id="ARBA00009861"/>
    </source>
</evidence>
<comment type="caution">
    <text evidence="4">The sequence shown here is derived from an EMBL/GenBank/DDBJ whole genome shotgun (WGS) entry which is preliminary data.</text>
</comment>
<dbReference type="Proteomes" id="UP000245207">
    <property type="component" value="Unassembled WGS sequence"/>
</dbReference>
<accession>A0A2U1PLZ6</accession>
<evidence type="ECO:0000256" key="3">
    <source>
        <dbReference type="ARBA" id="ARBA00023315"/>
    </source>
</evidence>
<reference evidence="4 5" key="1">
    <citation type="journal article" date="2018" name="Mol. Plant">
        <title>The genome of Artemisia annua provides insight into the evolution of Asteraceae family and artemisinin biosynthesis.</title>
        <authorList>
            <person name="Shen Q."/>
            <person name="Zhang L."/>
            <person name="Liao Z."/>
            <person name="Wang S."/>
            <person name="Yan T."/>
            <person name="Shi P."/>
            <person name="Liu M."/>
            <person name="Fu X."/>
            <person name="Pan Q."/>
            <person name="Wang Y."/>
            <person name="Lv Z."/>
            <person name="Lu X."/>
            <person name="Zhang F."/>
            <person name="Jiang W."/>
            <person name="Ma Y."/>
            <person name="Chen M."/>
            <person name="Hao X."/>
            <person name="Li L."/>
            <person name="Tang Y."/>
            <person name="Lv G."/>
            <person name="Zhou Y."/>
            <person name="Sun X."/>
            <person name="Brodelius P.E."/>
            <person name="Rose J.K.C."/>
            <person name="Tang K."/>
        </authorList>
    </citation>
    <scope>NUCLEOTIDE SEQUENCE [LARGE SCALE GENOMIC DNA]</scope>
    <source>
        <strain evidence="5">cv. Huhao1</strain>
        <tissue evidence="4">Leaf</tissue>
    </source>
</reference>
<keyword evidence="5" id="KW-1185">Reference proteome</keyword>
<gene>
    <name evidence="4" type="ORF">CTI12_AA138180</name>
</gene>
<keyword evidence="2 4" id="KW-0808">Transferase</keyword>
<name>A0A2U1PLZ6_ARTAN</name>
<comment type="similarity">
    <text evidence="1">Belongs to the plant acyltransferase family.</text>
</comment>
<evidence type="ECO:0000256" key="2">
    <source>
        <dbReference type="ARBA" id="ARBA00022679"/>
    </source>
</evidence>
<dbReference type="OrthoDB" id="1742855at2759"/>
<dbReference type="GO" id="GO:0016746">
    <property type="term" value="F:acyltransferase activity"/>
    <property type="evidence" value="ECO:0007669"/>
    <property type="project" value="UniProtKB-KW"/>
</dbReference>